<dbReference type="EMBL" id="CAJOBA010037593">
    <property type="protein sequence ID" value="CAF4045022.1"/>
    <property type="molecule type" value="Genomic_DNA"/>
</dbReference>
<accession>A0A8S2PE81</accession>
<sequence length="169" mass="19236">MFKSVYSTEWQIKLGGLVTELYLLGATHVYLFGSSLHDYHQSNDIDICVDGNIKLQEQLSIGGKFAKAFEKPIDIVHASCMDMNETIMKHGILLTLDSQNRACSATTHIPLPHTLIDMLLIELKYIEKEKRNLLRATDSLNDVLHRHQYSDDTELLNEEIDYACINVVD</sequence>
<evidence type="ECO:0000313" key="2">
    <source>
        <dbReference type="EMBL" id="CAF1237410.1"/>
    </source>
</evidence>
<dbReference type="AlphaFoldDB" id="A0A8S2PE81"/>
<dbReference type="SUPFAM" id="SSF81301">
    <property type="entry name" value="Nucleotidyltransferase"/>
    <property type="match status" value="1"/>
</dbReference>
<dbReference type="Proteomes" id="UP000682733">
    <property type="component" value="Unassembled WGS sequence"/>
</dbReference>
<organism evidence="3 4">
    <name type="scientific">Didymodactylos carnosus</name>
    <dbReference type="NCBI Taxonomy" id="1234261"/>
    <lineage>
        <taxon>Eukaryota</taxon>
        <taxon>Metazoa</taxon>
        <taxon>Spiralia</taxon>
        <taxon>Gnathifera</taxon>
        <taxon>Rotifera</taxon>
        <taxon>Eurotatoria</taxon>
        <taxon>Bdelloidea</taxon>
        <taxon>Philodinida</taxon>
        <taxon>Philodinidae</taxon>
        <taxon>Didymodactylos</taxon>
    </lineage>
</organism>
<dbReference type="Proteomes" id="UP000677228">
    <property type="component" value="Unassembled WGS sequence"/>
</dbReference>
<evidence type="ECO:0000313" key="4">
    <source>
        <dbReference type="Proteomes" id="UP000682733"/>
    </source>
</evidence>
<proteinExistence type="predicted"/>
<evidence type="ECO:0000259" key="1">
    <source>
        <dbReference type="Pfam" id="PF18765"/>
    </source>
</evidence>
<name>A0A8S2PE81_9BILA</name>
<comment type="caution">
    <text evidence="3">The sequence shown here is derived from an EMBL/GenBank/DDBJ whole genome shotgun (WGS) entry which is preliminary data.</text>
</comment>
<dbReference type="Gene3D" id="3.30.460.10">
    <property type="entry name" value="Beta Polymerase, domain 2"/>
    <property type="match status" value="1"/>
</dbReference>
<dbReference type="Pfam" id="PF18765">
    <property type="entry name" value="Polbeta"/>
    <property type="match status" value="1"/>
</dbReference>
<dbReference type="EMBL" id="CAJNOK010016045">
    <property type="protein sequence ID" value="CAF1237410.1"/>
    <property type="molecule type" value="Genomic_DNA"/>
</dbReference>
<protein>
    <recommendedName>
        <fullName evidence="1">Polymerase beta nucleotidyltransferase domain-containing protein</fullName>
    </recommendedName>
</protein>
<feature type="domain" description="Polymerase beta nucleotidyltransferase" evidence="1">
    <location>
        <begin position="28"/>
        <end position="95"/>
    </location>
</feature>
<evidence type="ECO:0000313" key="3">
    <source>
        <dbReference type="EMBL" id="CAF4045022.1"/>
    </source>
</evidence>
<dbReference type="InterPro" id="IPR041633">
    <property type="entry name" value="Polbeta"/>
</dbReference>
<dbReference type="CDD" id="cd05403">
    <property type="entry name" value="NT_KNTase_like"/>
    <property type="match status" value="1"/>
</dbReference>
<feature type="non-terminal residue" evidence="3">
    <location>
        <position position="1"/>
    </location>
</feature>
<dbReference type="InterPro" id="IPR043519">
    <property type="entry name" value="NT_sf"/>
</dbReference>
<gene>
    <name evidence="2" type="ORF">OVA965_LOCUS25659</name>
    <name evidence="3" type="ORF">TMI583_LOCUS26390</name>
</gene>
<reference evidence="3" key="1">
    <citation type="submission" date="2021-02" db="EMBL/GenBank/DDBJ databases">
        <authorList>
            <person name="Nowell W R."/>
        </authorList>
    </citation>
    <scope>NUCLEOTIDE SEQUENCE</scope>
</reference>